<evidence type="ECO:0000313" key="3">
    <source>
        <dbReference type="Proteomes" id="UP001500683"/>
    </source>
</evidence>
<accession>A0ABP7X3H1</accession>
<proteinExistence type="predicted"/>
<evidence type="ECO:0000313" key="2">
    <source>
        <dbReference type="EMBL" id="GAA4103869.1"/>
    </source>
</evidence>
<dbReference type="EMBL" id="BAAAZG010000078">
    <property type="protein sequence ID" value="GAA4103869.1"/>
    <property type="molecule type" value="Genomic_DNA"/>
</dbReference>
<keyword evidence="3" id="KW-1185">Reference proteome</keyword>
<protein>
    <submittedName>
        <fullName evidence="2">Uncharacterized protein</fullName>
    </submittedName>
</protein>
<organism evidence="2 3">
    <name type="scientific">Actinomadura miaoliensis</name>
    <dbReference type="NCBI Taxonomy" id="430685"/>
    <lineage>
        <taxon>Bacteria</taxon>
        <taxon>Bacillati</taxon>
        <taxon>Actinomycetota</taxon>
        <taxon>Actinomycetes</taxon>
        <taxon>Streptosporangiales</taxon>
        <taxon>Thermomonosporaceae</taxon>
        <taxon>Actinomadura</taxon>
    </lineage>
</organism>
<feature type="region of interest" description="Disordered" evidence="1">
    <location>
        <begin position="1"/>
        <end position="72"/>
    </location>
</feature>
<gene>
    <name evidence="2" type="ORF">GCM10022214_82700</name>
</gene>
<evidence type="ECO:0000256" key="1">
    <source>
        <dbReference type="SAM" id="MobiDB-lite"/>
    </source>
</evidence>
<reference evidence="3" key="1">
    <citation type="journal article" date="2019" name="Int. J. Syst. Evol. Microbiol.">
        <title>The Global Catalogue of Microorganisms (GCM) 10K type strain sequencing project: providing services to taxonomists for standard genome sequencing and annotation.</title>
        <authorList>
            <consortium name="The Broad Institute Genomics Platform"/>
            <consortium name="The Broad Institute Genome Sequencing Center for Infectious Disease"/>
            <person name="Wu L."/>
            <person name="Ma J."/>
        </authorList>
    </citation>
    <scope>NUCLEOTIDE SEQUENCE [LARGE SCALE GENOMIC DNA]</scope>
    <source>
        <strain evidence="3">JCM 16702</strain>
    </source>
</reference>
<sequence length="104" mass="10980">MSQPPEPLHDSAHPPQTGPMTARSRLYEAGPGGRVPAATSHRMTVPRPQPGAARRAGAFTRPDQEAVCRPPQTAARRCPAAAKTNARHAAAFTRRGPAAVCRPS</sequence>
<dbReference type="Proteomes" id="UP001500683">
    <property type="component" value="Unassembled WGS sequence"/>
</dbReference>
<name>A0ABP7X3H1_9ACTN</name>
<comment type="caution">
    <text evidence="2">The sequence shown here is derived from an EMBL/GenBank/DDBJ whole genome shotgun (WGS) entry which is preliminary data.</text>
</comment>